<reference evidence="5 6" key="1">
    <citation type="journal article" date="2020" name="ISME J.">
        <title>Uncovering the hidden diversity of litter-decomposition mechanisms in mushroom-forming fungi.</title>
        <authorList>
            <person name="Floudas D."/>
            <person name="Bentzer J."/>
            <person name="Ahren D."/>
            <person name="Johansson T."/>
            <person name="Persson P."/>
            <person name="Tunlid A."/>
        </authorList>
    </citation>
    <scope>NUCLEOTIDE SEQUENCE [LARGE SCALE GENOMIC DNA]</scope>
    <source>
        <strain evidence="5 6">CBS 291.85</strain>
    </source>
</reference>
<evidence type="ECO:0000256" key="2">
    <source>
        <dbReference type="ARBA" id="ARBA00022679"/>
    </source>
</evidence>
<proteinExistence type="predicted"/>
<evidence type="ECO:0000256" key="1">
    <source>
        <dbReference type="ARBA" id="ARBA00022603"/>
    </source>
</evidence>
<comment type="caution">
    <text evidence="5">The sequence shown here is derived from an EMBL/GenBank/DDBJ whole genome shotgun (WGS) entry which is preliminary data.</text>
</comment>
<dbReference type="PROSITE" id="PS51683">
    <property type="entry name" value="SAM_OMT_II"/>
    <property type="match status" value="1"/>
</dbReference>
<dbReference type="InterPro" id="IPR036390">
    <property type="entry name" value="WH_DNA-bd_sf"/>
</dbReference>
<evidence type="ECO:0000259" key="4">
    <source>
        <dbReference type="Pfam" id="PF00891"/>
    </source>
</evidence>
<sequence>MFSEARQLLALISDSLSTLEDTCARNKTTIPNLREPFTPASEAFRTDPQAARAASIISAAALQLEAIFTAPQVSLYHIVAGSSKAAALRVCLESNVTEILREAGLEGMHVNDLAKINGQDPMKLSRFLRYLSTCHVFVELSPDVFANNRISSLMDTHKSVRDLLAQPEEKYTNTNGMAAFVGHHLDETFKSAAYAWETLVDPEMGKSSETTAAPFNKVYNTKETFFSYYELPEQIDRRRRFGIAMQGVEKMQPPSAILNAFDWDKLPSESVVVDVGGGVGAACLSLSEHFPGLRLVVQDLPGIIDSAHEVWSKRNPKAISSGQVLLQVHDFFTEQPQKQPAVYFFKHVLHNWSDEKCKEILIRLRESAGGATRLVLMESLISYSCHNPGADYTVPSNHVEAPKPLLANFGTVNEMGYVLDMIMFLILNSQERTFRGMDLLLRSSGWKIVGVRGQAFDSSFFQIEAEPI</sequence>
<dbReference type="AlphaFoldDB" id="A0A8H5FYR0"/>
<dbReference type="InterPro" id="IPR029063">
    <property type="entry name" value="SAM-dependent_MTases_sf"/>
</dbReference>
<dbReference type="InterPro" id="IPR036388">
    <property type="entry name" value="WH-like_DNA-bd_sf"/>
</dbReference>
<evidence type="ECO:0000256" key="3">
    <source>
        <dbReference type="ARBA" id="ARBA00022691"/>
    </source>
</evidence>
<evidence type="ECO:0000313" key="5">
    <source>
        <dbReference type="EMBL" id="KAF5353683.1"/>
    </source>
</evidence>
<organism evidence="5 6">
    <name type="scientific">Tetrapyrgos nigripes</name>
    <dbReference type="NCBI Taxonomy" id="182062"/>
    <lineage>
        <taxon>Eukaryota</taxon>
        <taxon>Fungi</taxon>
        <taxon>Dikarya</taxon>
        <taxon>Basidiomycota</taxon>
        <taxon>Agaricomycotina</taxon>
        <taxon>Agaricomycetes</taxon>
        <taxon>Agaricomycetidae</taxon>
        <taxon>Agaricales</taxon>
        <taxon>Marasmiineae</taxon>
        <taxon>Marasmiaceae</taxon>
        <taxon>Tetrapyrgos</taxon>
    </lineage>
</organism>
<protein>
    <recommendedName>
        <fullName evidence="4">O-methyltransferase C-terminal domain-containing protein</fullName>
    </recommendedName>
</protein>
<gene>
    <name evidence="5" type="ORF">D9758_008626</name>
</gene>
<name>A0A8H5FYR0_9AGAR</name>
<keyword evidence="3" id="KW-0949">S-adenosyl-L-methionine</keyword>
<keyword evidence="1" id="KW-0489">Methyltransferase</keyword>
<dbReference type="InterPro" id="IPR016461">
    <property type="entry name" value="COMT-like"/>
</dbReference>
<dbReference type="Gene3D" id="1.10.10.10">
    <property type="entry name" value="Winged helix-like DNA-binding domain superfamily/Winged helix DNA-binding domain"/>
    <property type="match status" value="1"/>
</dbReference>
<keyword evidence="2" id="KW-0808">Transferase</keyword>
<dbReference type="Pfam" id="PF00891">
    <property type="entry name" value="Methyltransf_2"/>
    <property type="match status" value="1"/>
</dbReference>
<dbReference type="EMBL" id="JAACJM010000062">
    <property type="protein sequence ID" value="KAF5353683.1"/>
    <property type="molecule type" value="Genomic_DNA"/>
</dbReference>
<dbReference type="PANTHER" id="PTHR43712:SF2">
    <property type="entry name" value="O-METHYLTRANSFERASE CICE"/>
    <property type="match status" value="1"/>
</dbReference>
<dbReference type="OrthoDB" id="2410195at2759"/>
<dbReference type="Gene3D" id="3.40.50.150">
    <property type="entry name" value="Vaccinia Virus protein VP39"/>
    <property type="match status" value="1"/>
</dbReference>
<keyword evidence="6" id="KW-1185">Reference proteome</keyword>
<feature type="domain" description="O-methyltransferase C-terminal" evidence="4">
    <location>
        <begin position="209"/>
        <end position="392"/>
    </location>
</feature>
<evidence type="ECO:0000313" key="6">
    <source>
        <dbReference type="Proteomes" id="UP000559256"/>
    </source>
</evidence>
<accession>A0A8H5FYR0</accession>
<dbReference type="GO" id="GO:0008171">
    <property type="term" value="F:O-methyltransferase activity"/>
    <property type="evidence" value="ECO:0007669"/>
    <property type="project" value="InterPro"/>
</dbReference>
<dbReference type="Proteomes" id="UP000559256">
    <property type="component" value="Unassembled WGS sequence"/>
</dbReference>
<dbReference type="SUPFAM" id="SSF53335">
    <property type="entry name" value="S-adenosyl-L-methionine-dependent methyltransferases"/>
    <property type="match status" value="1"/>
</dbReference>
<dbReference type="SUPFAM" id="SSF46785">
    <property type="entry name" value="Winged helix' DNA-binding domain"/>
    <property type="match status" value="1"/>
</dbReference>
<dbReference type="InterPro" id="IPR001077">
    <property type="entry name" value="COMT_C"/>
</dbReference>
<dbReference type="PANTHER" id="PTHR43712">
    <property type="entry name" value="PUTATIVE (AFU_ORTHOLOGUE AFUA_4G14580)-RELATED"/>
    <property type="match status" value="1"/>
</dbReference>
<dbReference type="GO" id="GO:0032259">
    <property type="term" value="P:methylation"/>
    <property type="evidence" value="ECO:0007669"/>
    <property type="project" value="UniProtKB-KW"/>
</dbReference>